<evidence type="ECO:0000313" key="2">
    <source>
        <dbReference type="Proteomes" id="UP000225433"/>
    </source>
</evidence>
<accession>A0A2G0QAN3</accession>
<protein>
    <submittedName>
        <fullName evidence="1">Uncharacterized protein</fullName>
    </submittedName>
</protein>
<sequence>MKLLNRETISGVAFFYIRMTHEELNFLKNCLHDILLKSKQIKEDNPNKLIWYKAIFSEISNCLESKNLNIERLTTTKIAKEYLDNEIVFVIKLTSGEHDLLVHCISELKSEVRNRPLYSKLLFYKKSLCNDVENLSDYFQKLFYFGVEPSSWKPQMTKTELIEYLHSAYPELTINTTYIRGYSEEDILKLERLYNIKIQRQLYDFLTHMGRCSGGLFGDYPLEFYSKIDSSKDRLIFQSECRKNLKDLVEIQGERMVKQKPFFISMENEGIYKYFLVTESYVPDLVYYLDTNYNAIVNTGLSLNEYLRKLVDTTVRNYAIKPPFDQEGSLL</sequence>
<comment type="caution">
    <text evidence="1">The sequence shown here is derived from an EMBL/GenBank/DDBJ whole genome shotgun (WGS) entry which is preliminary data.</text>
</comment>
<dbReference type="Proteomes" id="UP000225433">
    <property type="component" value="Unassembled WGS sequence"/>
</dbReference>
<dbReference type="RefSeq" id="WP_232326320.1">
    <property type="nucleotide sequence ID" value="NZ_CAWNQJ010000046.1"/>
</dbReference>
<gene>
    <name evidence="1" type="ORF">Xhom_01746</name>
</gene>
<name>A0A2G0QAN3_XENHO</name>
<dbReference type="SUPFAM" id="SSF160631">
    <property type="entry name" value="SMI1/KNR4-like"/>
    <property type="match status" value="1"/>
</dbReference>
<organism evidence="1 2">
    <name type="scientific">Xenorhabdus hominickii</name>
    <dbReference type="NCBI Taxonomy" id="351679"/>
    <lineage>
        <taxon>Bacteria</taxon>
        <taxon>Pseudomonadati</taxon>
        <taxon>Pseudomonadota</taxon>
        <taxon>Gammaproteobacteria</taxon>
        <taxon>Enterobacterales</taxon>
        <taxon>Morganellaceae</taxon>
        <taxon>Xenorhabdus</taxon>
    </lineage>
</organism>
<reference evidence="1 2" key="1">
    <citation type="journal article" date="2017" name="Nat. Microbiol.">
        <title>Natural product diversity associated with the nematode symbionts Photorhabdus and Xenorhabdus.</title>
        <authorList>
            <person name="Tobias N.J."/>
            <person name="Wolff H."/>
            <person name="Djahanschiri B."/>
            <person name="Grundmann F."/>
            <person name="Kronenwerth M."/>
            <person name="Shi Y.M."/>
            <person name="Simonyi S."/>
            <person name="Grun P."/>
            <person name="Shapiro-Ilan D."/>
            <person name="Pidot S.J."/>
            <person name="Stinear T.P."/>
            <person name="Ebersberger I."/>
            <person name="Bode H.B."/>
        </authorList>
    </citation>
    <scope>NUCLEOTIDE SEQUENCE [LARGE SCALE GENOMIC DNA]</scope>
    <source>
        <strain evidence="1 2">DSM 17903</strain>
    </source>
</reference>
<dbReference type="EMBL" id="NJAI01000002">
    <property type="protein sequence ID" value="PHM56261.1"/>
    <property type="molecule type" value="Genomic_DNA"/>
</dbReference>
<evidence type="ECO:0000313" key="1">
    <source>
        <dbReference type="EMBL" id="PHM56261.1"/>
    </source>
</evidence>
<dbReference type="AlphaFoldDB" id="A0A2G0QAN3"/>
<dbReference type="InterPro" id="IPR037883">
    <property type="entry name" value="Knr4/Smi1-like_sf"/>
</dbReference>
<proteinExistence type="predicted"/>